<gene>
    <name evidence="9" type="ORF">SKAU_G00196670</name>
</gene>
<dbReference type="OrthoDB" id="1915375at2759"/>
<comment type="caution">
    <text evidence="7">Lacks conserved residue(s) required for the propagation of feature annotation.</text>
</comment>
<dbReference type="Gene3D" id="3.30.428.10">
    <property type="entry name" value="HIT-like"/>
    <property type="match status" value="1"/>
</dbReference>
<dbReference type="InterPro" id="IPR011146">
    <property type="entry name" value="HIT-like"/>
</dbReference>
<evidence type="ECO:0000313" key="10">
    <source>
        <dbReference type="Proteomes" id="UP001152622"/>
    </source>
</evidence>
<protein>
    <recommendedName>
        <fullName evidence="5">Adenosine 5'-monophosphoramidase HINT3</fullName>
    </recommendedName>
    <alternativeName>
        <fullName evidence="6">Histidine triad nucleotide-binding protein 3</fullName>
    </alternativeName>
</protein>
<evidence type="ECO:0000256" key="6">
    <source>
        <dbReference type="ARBA" id="ARBA00042361"/>
    </source>
</evidence>
<comment type="similarity">
    <text evidence="4">Belongs to the HINT family.</text>
</comment>
<dbReference type="SUPFAM" id="SSF54197">
    <property type="entry name" value="HIT-like"/>
    <property type="match status" value="1"/>
</dbReference>
<evidence type="ECO:0000256" key="1">
    <source>
        <dbReference type="ARBA" id="ARBA00022741"/>
    </source>
</evidence>
<accession>A0A9Q1IXT0</accession>
<keyword evidence="10" id="KW-1185">Reference proteome</keyword>
<evidence type="ECO:0000256" key="2">
    <source>
        <dbReference type="ARBA" id="ARBA00022801"/>
    </source>
</evidence>
<dbReference type="AlphaFoldDB" id="A0A9Q1IXT0"/>
<evidence type="ECO:0000313" key="9">
    <source>
        <dbReference type="EMBL" id="KAJ8356873.1"/>
    </source>
</evidence>
<evidence type="ECO:0000256" key="4">
    <source>
        <dbReference type="ARBA" id="ARBA00025764"/>
    </source>
</evidence>
<proteinExistence type="inferred from homology"/>
<evidence type="ECO:0000256" key="7">
    <source>
        <dbReference type="PROSITE-ProRule" id="PRU00464"/>
    </source>
</evidence>
<name>A0A9Q1IXT0_SYNKA</name>
<evidence type="ECO:0000256" key="3">
    <source>
        <dbReference type="ARBA" id="ARBA00024472"/>
    </source>
</evidence>
<keyword evidence="2" id="KW-0378">Hydrolase</keyword>
<dbReference type="GO" id="GO:0000166">
    <property type="term" value="F:nucleotide binding"/>
    <property type="evidence" value="ECO:0007669"/>
    <property type="project" value="UniProtKB-KW"/>
</dbReference>
<comment type="caution">
    <text evidence="9">The sequence shown here is derived from an EMBL/GenBank/DDBJ whole genome shotgun (WGS) entry which is preliminary data.</text>
</comment>
<organism evidence="9 10">
    <name type="scientific">Synaphobranchus kaupii</name>
    <name type="common">Kaup's arrowtooth eel</name>
    <dbReference type="NCBI Taxonomy" id="118154"/>
    <lineage>
        <taxon>Eukaryota</taxon>
        <taxon>Metazoa</taxon>
        <taxon>Chordata</taxon>
        <taxon>Craniata</taxon>
        <taxon>Vertebrata</taxon>
        <taxon>Euteleostomi</taxon>
        <taxon>Actinopterygii</taxon>
        <taxon>Neopterygii</taxon>
        <taxon>Teleostei</taxon>
        <taxon>Anguilliformes</taxon>
        <taxon>Synaphobranchidae</taxon>
        <taxon>Synaphobranchus</taxon>
    </lineage>
</organism>
<dbReference type="EMBL" id="JAINUF010000006">
    <property type="protein sequence ID" value="KAJ8356873.1"/>
    <property type="molecule type" value="Genomic_DNA"/>
</dbReference>
<reference evidence="9" key="1">
    <citation type="journal article" date="2023" name="Science">
        <title>Genome structures resolve the early diversification of teleost fishes.</title>
        <authorList>
            <person name="Parey E."/>
            <person name="Louis A."/>
            <person name="Montfort J."/>
            <person name="Bouchez O."/>
            <person name="Roques C."/>
            <person name="Iampietro C."/>
            <person name="Lluch J."/>
            <person name="Castinel A."/>
            <person name="Donnadieu C."/>
            <person name="Desvignes T."/>
            <person name="Floi Bucao C."/>
            <person name="Jouanno E."/>
            <person name="Wen M."/>
            <person name="Mejri S."/>
            <person name="Dirks R."/>
            <person name="Jansen H."/>
            <person name="Henkel C."/>
            <person name="Chen W.J."/>
            <person name="Zahm M."/>
            <person name="Cabau C."/>
            <person name="Klopp C."/>
            <person name="Thompson A.W."/>
            <person name="Robinson-Rechavi M."/>
            <person name="Braasch I."/>
            <person name="Lecointre G."/>
            <person name="Bobe J."/>
            <person name="Postlethwait J.H."/>
            <person name="Berthelot C."/>
            <person name="Roest Crollius H."/>
            <person name="Guiguen Y."/>
        </authorList>
    </citation>
    <scope>NUCLEOTIDE SEQUENCE</scope>
    <source>
        <strain evidence="9">WJC10195</strain>
    </source>
</reference>
<evidence type="ECO:0000259" key="8">
    <source>
        <dbReference type="PROSITE" id="PS51084"/>
    </source>
</evidence>
<keyword evidence="1" id="KW-0547">Nucleotide-binding</keyword>
<evidence type="ECO:0000256" key="5">
    <source>
        <dbReference type="ARBA" id="ARBA00039802"/>
    </source>
</evidence>
<dbReference type="Proteomes" id="UP001152622">
    <property type="component" value="Chromosome 6"/>
</dbReference>
<dbReference type="GO" id="GO:0016787">
    <property type="term" value="F:hydrolase activity"/>
    <property type="evidence" value="ECO:0007669"/>
    <property type="project" value="UniProtKB-KW"/>
</dbReference>
<dbReference type="PANTHER" id="PTHR12486:SF5">
    <property type="entry name" value="ADENOSINE 5'-MONOPHOSPHORAMIDASE HINT3"/>
    <property type="match status" value="1"/>
</dbReference>
<dbReference type="Pfam" id="PF11969">
    <property type="entry name" value="DcpS_C"/>
    <property type="match status" value="1"/>
</dbReference>
<dbReference type="PANTHER" id="PTHR12486">
    <property type="entry name" value="APRATAXIN-RELATED"/>
    <property type="match status" value="1"/>
</dbReference>
<dbReference type="InterPro" id="IPR036265">
    <property type="entry name" value="HIT-like_sf"/>
</dbReference>
<feature type="domain" description="HIT" evidence="8">
    <location>
        <begin position="12"/>
        <end position="104"/>
    </location>
</feature>
<sequence>MNQCNGYDQSCIFCKIVNRESEAEILQHDDELCCFRDLKPGADHHYLVVTNRHIDSCFSLRREHVPLVEKMVEMGKAVLLKHHVADLADIRYSPQCLKQLSTIQ</sequence>
<dbReference type="PROSITE" id="PS51084">
    <property type="entry name" value="HIT_2"/>
    <property type="match status" value="1"/>
</dbReference>
<comment type="catalytic activity">
    <reaction evidence="3">
        <text>adenosine 5'-phosphoramidate + H2O = NH4(+) + AMP</text>
        <dbReference type="Rhea" id="RHEA:67916"/>
        <dbReference type="ChEBI" id="CHEBI:15377"/>
        <dbReference type="ChEBI" id="CHEBI:28938"/>
        <dbReference type="ChEBI" id="CHEBI:57890"/>
        <dbReference type="ChEBI" id="CHEBI:456215"/>
    </reaction>
</comment>